<feature type="compositionally biased region" description="Basic and acidic residues" evidence="1">
    <location>
        <begin position="146"/>
        <end position="155"/>
    </location>
</feature>
<reference evidence="2" key="1">
    <citation type="journal article" date="2019" name="Sci. Rep.">
        <title>Draft genome of Tanacetum cinerariifolium, the natural source of mosquito coil.</title>
        <authorList>
            <person name="Yamashiro T."/>
            <person name="Shiraishi A."/>
            <person name="Satake H."/>
            <person name="Nakayama K."/>
        </authorList>
    </citation>
    <scope>NUCLEOTIDE SEQUENCE</scope>
</reference>
<feature type="region of interest" description="Disordered" evidence="1">
    <location>
        <begin position="107"/>
        <end position="184"/>
    </location>
</feature>
<proteinExistence type="predicted"/>
<feature type="compositionally biased region" description="Low complexity" evidence="1">
    <location>
        <begin position="128"/>
        <end position="138"/>
    </location>
</feature>
<accession>A0A699HDZ0</accession>
<feature type="compositionally biased region" description="Acidic residues" evidence="1">
    <location>
        <begin position="107"/>
        <end position="120"/>
    </location>
</feature>
<sequence>MLYYESTYTLIALSHVMSTLAHSDLETISQTDEARSSRVPTPLPDDPYMAVRQAYLATIMDSESEPFEDFKEIEIPQLLPIASSPVLSLYDPYLIVGQAHTPAAIDTESELEEAPSETEELQPLAARTTPPSSNQTPTSPDPTPVEESKAEGTDLEREESEDEGPNSEGEEAAPKGQQRQASMVEVTTADRPLGLGYCVARCRALEIAEEIVPSTFEIGQSSMSMPDRHVTDETLTPRIPAHTTWIDPEDGIVYLDIKIDPLSRAPVQTPASPEWSSGSLPVSPASLTVPSPVASPVTTPTATIAVDEDEFLEVGAQLELHGSILHDHAQRLNALPPILLEGHGRDMTEFFDKSRVVKKKIHSQCFRLGSLERA</sequence>
<feature type="compositionally biased region" description="Acidic residues" evidence="1">
    <location>
        <begin position="156"/>
        <end position="171"/>
    </location>
</feature>
<evidence type="ECO:0000256" key="1">
    <source>
        <dbReference type="SAM" id="MobiDB-lite"/>
    </source>
</evidence>
<organism evidence="2">
    <name type="scientific">Tanacetum cinerariifolium</name>
    <name type="common">Dalmatian daisy</name>
    <name type="synonym">Chrysanthemum cinerariifolium</name>
    <dbReference type="NCBI Taxonomy" id="118510"/>
    <lineage>
        <taxon>Eukaryota</taxon>
        <taxon>Viridiplantae</taxon>
        <taxon>Streptophyta</taxon>
        <taxon>Embryophyta</taxon>
        <taxon>Tracheophyta</taxon>
        <taxon>Spermatophyta</taxon>
        <taxon>Magnoliopsida</taxon>
        <taxon>eudicotyledons</taxon>
        <taxon>Gunneridae</taxon>
        <taxon>Pentapetalae</taxon>
        <taxon>asterids</taxon>
        <taxon>campanulids</taxon>
        <taxon>Asterales</taxon>
        <taxon>Asteraceae</taxon>
        <taxon>Asteroideae</taxon>
        <taxon>Anthemideae</taxon>
        <taxon>Anthemidinae</taxon>
        <taxon>Tanacetum</taxon>
    </lineage>
</organism>
<dbReference type="EMBL" id="BKCJ010115609">
    <property type="protein sequence ID" value="GEX55985.1"/>
    <property type="molecule type" value="Genomic_DNA"/>
</dbReference>
<comment type="caution">
    <text evidence="2">The sequence shown here is derived from an EMBL/GenBank/DDBJ whole genome shotgun (WGS) entry which is preliminary data.</text>
</comment>
<gene>
    <name evidence="2" type="ORF">Tci_327960</name>
</gene>
<dbReference type="AlphaFoldDB" id="A0A699HDZ0"/>
<evidence type="ECO:0000313" key="2">
    <source>
        <dbReference type="EMBL" id="GEX55985.1"/>
    </source>
</evidence>
<protein>
    <submittedName>
        <fullName evidence="2">Uncharacterized protein</fullName>
    </submittedName>
</protein>
<name>A0A699HDZ0_TANCI</name>